<dbReference type="PROSITE" id="PS50021">
    <property type="entry name" value="CH"/>
    <property type="match status" value="1"/>
</dbReference>
<dbReference type="SUPFAM" id="SSF47576">
    <property type="entry name" value="Calponin-homology domain, CH-domain"/>
    <property type="match status" value="1"/>
</dbReference>
<feature type="region of interest" description="Disordered" evidence="8">
    <location>
        <begin position="1180"/>
        <end position="1223"/>
    </location>
</feature>
<reference evidence="11" key="3">
    <citation type="submission" date="2025-09" db="UniProtKB">
        <authorList>
            <consortium name="Ensembl"/>
        </authorList>
    </citation>
    <scope>IDENTIFICATION</scope>
</reference>
<keyword evidence="5" id="KW-0206">Cytoskeleton</keyword>
<dbReference type="RefSeq" id="XP_040039643.1">
    <property type="nucleotide sequence ID" value="XM_040183709.1"/>
</dbReference>
<feature type="compositionally biased region" description="Polar residues" evidence="8">
    <location>
        <begin position="436"/>
        <end position="455"/>
    </location>
</feature>
<evidence type="ECO:0000256" key="1">
    <source>
        <dbReference type="ARBA" id="ARBA00004245"/>
    </source>
</evidence>
<dbReference type="InterPro" id="IPR014797">
    <property type="entry name" value="CKK_CAMSAP"/>
</dbReference>
<dbReference type="GO" id="GO:0051011">
    <property type="term" value="F:microtubule minus-end binding"/>
    <property type="evidence" value="ECO:0007669"/>
    <property type="project" value="TreeGrafter"/>
</dbReference>
<feature type="region of interest" description="Disordered" evidence="8">
    <location>
        <begin position="955"/>
        <end position="993"/>
    </location>
</feature>
<dbReference type="PROSITE" id="PS51508">
    <property type="entry name" value="CKK"/>
    <property type="match status" value="1"/>
</dbReference>
<dbReference type="Pfam" id="PF08683">
    <property type="entry name" value="CAMSAP_CKK"/>
    <property type="match status" value="1"/>
</dbReference>
<evidence type="ECO:0000256" key="7">
    <source>
        <dbReference type="SAM" id="Coils"/>
    </source>
</evidence>
<feature type="compositionally biased region" description="Polar residues" evidence="8">
    <location>
        <begin position="862"/>
        <end position="881"/>
    </location>
</feature>
<dbReference type="Proteomes" id="UP000007635">
    <property type="component" value="Chromosome VIII"/>
</dbReference>
<feature type="compositionally biased region" description="Pro residues" evidence="8">
    <location>
        <begin position="381"/>
        <end position="390"/>
    </location>
</feature>
<dbReference type="CTD" id="562741"/>
<dbReference type="GO" id="GO:0031122">
    <property type="term" value="P:cytoplasmic microtubule organization"/>
    <property type="evidence" value="ECO:0007669"/>
    <property type="project" value="TreeGrafter"/>
</dbReference>
<dbReference type="GeneTree" id="ENSGT00950000182975"/>
<evidence type="ECO:0000313" key="11">
    <source>
        <dbReference type="Ensembl" id="ENSGACP00000059967.1"/>
    </source>
</evidence>
<name>A0AAQ4RBH0_GASAC</name>
<dbReference type="GO" id="GO:0005516">
    <property type="term" value="F:calmodulin binding"/>
    <property type="evidence" value="ECO:0007669"/>
    <property type="project" value="InterPro"/>
</dbReference>
<keyword evidence="3 6" id="KW-0493">Microtubule</keyword>
<feature type="domain" description="CKK" evidence="10">
    <location>
        <begin position="1312"/>
        <end position="1446"/>
    </location>
</feature>
<organism evidence="11 12">
    <name type="scientific">Gasterosteus aculeatus aculeatus</name>
    <name type="common">three-spined stickleback</name>
    <dbReference type="NCBI Taxonomy" id="481459"/>
    <lineage>
        <taxon>Eukaryota</taxon>
        <taxon>Metazoa</taxon>
        <taxon>Chordata</taxon>
        <taxon>Craniata</taxon>
        <taxon>Vertebrata</taxon>
        <taxon>Euteleostomi</taxon>
        <taxon>Actinopterygii</taxon>
        <taxon>Neopterygii</taxon>
        <taxon>Teleostei</taxon>
        <taxon>Neoteleostei</taxon>
        <taxon>Acanthomorphata</taxon>
        <taxon>Eupercaria</taxon>
        <taxon>Perciformes</taxon>
        <taxon>Cottioidei</taxon>
        <taxon>Gasterosteales</taxon>
        <taxon>Gasterosteidae</taxon>
        <taxon>Gasterosteus</taxon>
    </lineage>
</organism>
<comment type="domain">
    <text evidence="6">The CKK domain binds microtubules.</text>
</comment>
<feature type="region of interest" description="Disordered" evidence="8">
    <location>
        <begin position="1119"/>
        <end position="1160"/>
    </location>
</feature>
<dbReference type="KEGG" id="gat:120823590"/>
<feature type="compositionally biased region" description="Polar residues" evidence="8">
    <location>
        <begin position="641"/>
        <end position="652"/>
    </location>
</feature>
<evidence type="ECO:0000313" key="12">
    <source>
        <dbReference type="Proteomes" id="UP000007635"/>
    </source>
</evidence>
<dbReference type="GO" id="GO:0030507">
    <property type="term" value="F:spectrin binding"/>
    <property type="evidence" value="ECO:0007669"/>
    <property type="project" value="InterPro"/>
</dbReference>
<keyword evidence="2" id="KW-0963">Cytoplasm</keyword>
<reference evidence="11" key="2">
    <citation type="submission" date="2025-08" db="UniProtKB">
        <authorList>
            <consortium name="Ensembl"/>
        </authorList>
    </citation>
    <scope>IDENTIFICATION</scope>
</reference>
<keyword evidence="12" id="KW-1185">Reference proteome</keyword>
<feature type="region of interest" description="Disordered" evidence="8">
    <location>
        <begin position="1271"/>
        <end position="1316"/>
    </location>
</feature>
<comment type="subcellular location">
    <subcellularLocation>
        <location evidence="1">Cytoplasm</location>
        <location evidence="1">Cytoskeleton</location>
    </subcellularLocation>
</comment>
<feature type="compositionally biased region" description="Basic residues" evidence="8">
    <location>
        <begin position="894"/>
        <end position="907"/>
    </location>
</feature>
<dbReference type="GeneID" id="120823590"/>
<dbReference type="Pfam" id="PF25532">
    <property type="entry name" value="CH_CAMSAP2_N"/>
    <property type="match status" value="1"/>
</dbReference>
<feature type="compositionally biased region" description="Low complexity" evidence="8">
    <location>
        <begin position="1299"/>
        <end position="1308"/>
    </location>
</feature>
<evidence type="ECO:0000259" key="10">
    <source>
        <dbReference type="PROSITE" id="PS51508"/>
    </source>
</evidence>
<dbReference type="InterPro" id="IPR058042">
    <property type="entry name" value="CAMSAP_N"/>
</dbReference>
<dbReference type="SUPFAM" id="SSF50346">
    <property type="entry name" value="PRC-barrel domain"/>
    <property type="match status" value="1"/>
</dbReference>
<protein>
    <submittedName>
        <fullName evidence="11">Calmodulin regulated spectrin-associated protein family, member 2a</fullName>
    </submittedName>
</protein>
<feature type="region of interest" description="Disordered" evidence="8">
    <location>
        <begin position="433"/>
        <end position="457"/>
    </location>
</feature>
<reference evidence="11 12" key="1">
    <citation type="journal article" date="2021" name="G3 (Bethesda)">
        <title>Improved contiguity of the threespine stickleback genome using long-read sequencing.</title>
        <authorList>
            <person name="Nath S."/>
            <person name="Shaw D.E."/>
            <person name="White M.A."/>
        </authorList>
    </citation>
    <scope>NUCLEOTIDE SEQUENCE [LARGE SCALE GENOMIC DNA]</scope>
    <source>
        <strain evidence="11 12">Lake Benthic</strain>
    </source>
</reference>
<dbReference type="Pfam" id="PF17095">
    <property type="entry name" value="CAMSAP_CC1"/>
    <property type="match status" value="1"/>
</dbReference>
<dbReference type="GO" id="GO:0031175">
    <property type="term" value="P:neuron projection development"/>
    <property type="evidence" value="ECO:0007669"/>
    <property type="project" value="InterPro"/>
</dbReference>
<feature type="region of interest" description="Disordered" evidence="8">
    <location>
        <begin position="196"/>
        <end position="217"/>
    </location>
</feature>
<evidence type="ECO:0000256" key="5">
    <source>
        <dbReference type="ARBA" id="ARBA00023212"/>
    </source>
</evidence>
<dbReference type="InterPro" id="IPR036872">
    <property type="entry name" value="CH_dom_sf"/>
</dbReference>
<feature type="region of interest" description="Disordered" evidence="8">
    <location>
        <begin position="373"/>
        <end position="402"/>
    </location>
</feature>
<dbReference type="InterPro" id="IPR022613">
    <property type="entry name" value="CH_CAMSAP_2"/>
</dbReference>
<dbReference type="GO" id="GO:0036449">
    <property type="term" value="C:microtubule minus-end"/>
    <property type="evidence" value="ECO:0007669"/>
    <property type="project" value="TreeGrafter"/>
</dbReference>
<dbReference type="InterPro" id="IPR011033">
    <property type="entry name" value="PRC_barrel-like_sf"/>
</dbReference>
<dbReference type="InterPro" id="IPR001715">
    <property type="entry name" value="CH_dom"/>
</dbReference>
<evidence type="ECO:0000256" key="6">
    <source>
        <dbReference type="PROSITE-ProRule" id="PRU00841"/>
    </source>
</evidence>
<evidence type="ECO:0000256" key="4">
    <source>
        <dbReference type="ARBA" id="ARBA00023054"/>
    </source>
</evidence>
<comment type="similarity">
    <text evidence="6">Belongs to the CAMSAP1 family.</text>
</comment>
<feature type="region of interest" description="Disordered" evidence="8">
    <location>
        <begin position="598"/>
        <end position="686"/>
    </location>
</feature>
<feature type="coiled-coil region" evidence="7">
    <location>
        <begin position="810"/>
        <end position="847"/>
    </location>
</feature>
<feature type="coiled-coil region" evidence="7">
    <location>
        <begin position="702"/>
        <end position="732"/>
    </location>
</feature>
<sequence>MSEVQDVRDVKKIFVAPTIKSFEHYDFSRAKICCSLTWLVAKAYGTDSIPADLKEPFYTDQYEQEHLKPPVTSLLLSADLYCRAASLVLKSDAQEPLLGPDAVIQALAQRGLYVTDQERLVTERDLRKRPLQMSAHLALIDALMMAHTVETVSVEKVVACIRQYSSRDPEVETPYDTEDAVNTWINKVNEYLKDVVAQDQRKRETEGAEPAGSPRSPTKWYMKLVPARYRKEQSSTQLVPWIPPVDNLLKDSADGSALGALLHFYCPQLLPLEDVCLKENMTLADRLYNLQLIQDFCKDHLSSCCHFSLEDMLYASSSIKNNYLVFMAELFGWFEVVKPSFVKPRMLNDEGTEPSSLLKTIAAVPISKVTKRSFIERPPSPERPSLPLRPQPRNSGEIKRSTSMSFVDGNLGTWPKEKRSGPYGVSFDIPFDKEGSSSAGPSSTRGMVRSVSSDDGSGFKVHHLPHGMKRNLSFQPVNGQNVGIEEEGCPDSLAGTEPCMQAPTNGHRSAVASTPSIEEALEIIHSPSRPPAEGINSGFFLHTQGHRAAVAVLEPVSESDPKGPLSATDTTELDTGVHIRTEDMLDEDSSLKDCSMNMELDIDTPSPCPSSQSKSPIGFKMTSFADQKKRKHSPSLPDSGRCSSSSLKTTPEGSDFAPPLSVSWAPTPEHSPVHQQTQPPLKARASPAPIQLPANDPAQVMATEMVELRMRLEEKRKAIEAQKKKVEAAFTRHRQKMGHSAFLNVVKRKGDGAASAEEGGKTSPTFTFGRSKADTPDGAEQSGTASCWTKSPGSGEDGGQGHAQLTEVDLTEYTRSIEKLNHSLAFLQTEMQRLAQQQEVIMAMREKQHQQAWVIPPPHTSPSPQKQNRAVTRSSGPSSPADSPRSTHRSPTSIKRKSASFHSRNPRAARPNELKLAPYNRVLTAPQSVDSIPRLRRFSPCQPLGSSFVYMGEKPDTVGPEAVASEGDNSEGAESLLSPEKENASTPVADPPPCSANLQEEIEKAEPDSVQMPVADPKPIESFPEVLAHPVVETFTVTPTEIPPRPEASGQVKSSLIEVPLSVLKPLEDLTLYDGLDLQEEDVEGSDHEPKMSRGFFFKEDGNAEENMAQKRASLLEKRMRREKESQQRKMQQEAELEQKKEEARMKAEEERTRKEEDKARREFIKQEYLRRKQLKLMADMDTVIKPRPVGTKQRRGRPKSIHRDSMDSPKTPVRAATGSRQSVFSVSSLSLASLNLGDSDSVHSEKRSPRSASLASGGLFFFLSSPKLRRRRPDSADGFLSPSRSSSRNGEKDWENGSTTSSITSNTEYTGPKLYKEPSAKSNKHIIQNALAHCCLAGKVNEGPKNKILEQMEKSEATNFLVLFRDSGCQFRSLYTCCPEMEEINKLTGIGPKSITRKMIDGLYKYNSDKKQFSQIPAKTMSASVDAVTIHGHLWQTKKPATPKKVVPAQS</sequence>
<dbReference type="Gene3D" id="3.10.20.360">
    <property type="entry name" value="CKK domain"/>
    <property type="match status" value="1"/>
</dbReference>
<dbReference type="PANTHER" id="PTHR21595:SF1">
    <property type="entry name" value="CALMODULIN-REGULATED SPECTRIN-ASSOCIATED PROTEIN 2"/>
    <property type="match status" value="1"/>
</dbReference>
<keyword evidence="4 7" id="KW-0175">Coiled coil</keyword>
<evidence type="ECO:0000259" key="9">
    <source>
        <dbReference type="PROSITE" id="PS50021"/>
    </source>
</evidence>
<proteinExistence type="inferred from homology"/>
<dbReference type="SMART" id="SM01051">
    <property type="entry name" value="CAMSAP_CKK"/>
    <property type="match status" value="1"/>
</dbReference>
<dbReference type="FunFam" id="3.10.20.360:FF:000001">
    <property type="entry name" value="Calmodulin-regulated spectrin-associated protein 3 isoform 2"/>
    <property type="match status" value="1"/>
</dbReference>
<accession>A0AAQ4RBH0</accession>
<dbReference type="Ensembl" id="ENSGACT00000085565.1">
    <property type="protein sequence ID" value="ENSGACP00000059967.1"/>
    <property type="gene ID" value="ENSGACG00000008858.2"/>
</dbReference>
<dbReference type="Pfam" id="PF11971">
    <property type="entry name" value="CAMSAP_CH"/>
    <property type="match status" value="1"/>
</dbReference>
<dbReference type="InterPro" id="IPR032940">
    <property type="entry name" value="CAMSAP"/>
</dbReference>
<dbReference type="GO" id="GO:0007026">
    <property type="term" value="P:negative regulation of microtubule depolymerization"/>
    <property type="evidence" value="ECO:0007669"/>
    <property type="project" value="TreeGrafter"/>
</dbReference>
<evidence type="ECO:0000256" key="8">
    <source>
        <dbReference type="SAM" id="MobiDB-lite"/>
    </source>
</evidence>
<dbReference type="InterPro" id="IPR038209">
    <property type="entry name" value="CKK_dom_sf"/>
</dbReference>
<feature type="compositionally biased region" description="Polar residues" evidence="8">
    <location>
        <begin position="781"/>
        <end position="792"/>
    </location>
</feature>
<feature type="region of interest" description="Disordered" evidence="8">
    <location>
        <begin position="753"/>
        <end position="802"/>
    </location>
</feature>
<dbReference type="InterPro" id="IPR031372">
    <property type="entry name" value="CAMSAP_CC1"/>
</dbReference>
<feature type="region of interest" description="Disordered" evidence="8">
    <location>
        <begin position="849"/>
        <end position="915"/>
    </location>
</feature>
<evidence type="ECO:0000256" key="3">
    <source>
        <dbReference type="ARBA" id="ARBA00022701"/>
    </source>
</evidence>
<feature type="domain" description="Calponin-homology (CH)" evidence="9">
    <location>
        <begin position="222"/>
        <end position="335"/>
    </location>
</feature>
<evidence type="ECO:0000256" key="2">
    <source>
        <dbReference type="ARBA" id="ARBA00022490"/>
    </source>
</evidence>
<dbReference type="PANTHER" id="PTHR21595">
    <property type="entry name" value="PATRONIN"/>
    <property type="match status" value="1"/>
</dbReference>